<dbReference type="InterPro" id="IPR002104">
    <property type="entry name" value="Integrase_catalytic"/>
</dbReference>
<organism evidence="5 6">
    <name type="scientific">Bacteroides fragilis str. S36L11</name>
    <dbReference type="NCBI Taxonomy" id="1339327"/>
    <lineage>
        <taxon>Bacteria</taxon>
        <taxon>Pseudomonadati</taxon>
        <taxon>Bacteroidota</taxon>
        <taxon>Bacteroidia</taxon>
        <taxon>Bacteroidales</taxon>
        <taxon>Bacteroidaceae</taxon>
        <taxon>Bacteroides</taxon>
    </lineage>
</organism>
<protein>
    <submittedName>
        <fullName evidence="5">Phage integrase family protein</fullName>
    </submittedName>
</protein>
<dbReference type="PANTHER" id="PTHR30349">
    <property type="entry name" value="PHAGE INTEGRASE-RELATED"/>
    <property type="match status" value="1"/>
</dbReference>
<dbReference type="Pfam" id="PF13102">
    <property type="entry name" value="Phage_int_SAM_5"/>
    <property type="match status" value="1"/>
</dbReference>
<dbReference type="InterPro" id="IPR050090">
    <property type="entry name" value="Tyrosine_recombinase_XerCD"/>
</dbReference>
<dbReference type="RefSeq" id="WP_005821732.1">
    <property type="nucleotide sequence ID" value="NZ_JGDJ01000261.1"/>
</dbReference>
<accession>A0A016AFA4</accession>
<dbReference type="GO" id="GO:0003677">
    <property type="term" value="F:DNA binding"/>
    <property type="evidence" value="ECO:0007669"/>
    <property type="project" value="UniProtKB-KW"/>
</dbReference>
<dbReference type="Gene3D" id="1.10.443.10">
    <property type="entry name" value="Intergrase catalytic core"/>
    <property type="match status" value="1"/>
</dbReference>
<dbReference type="GO" id="GO:0015074">
    <property type="term" value="P:DNA integration"/>
    <property type="evidence" value="ECO:0007669"/>
    <property type="project" value="InterPro"/>
</dbReference>
<dbReference type="CDD" id="cd01185">
    <property type="entry name" value="INTN1_C_like"/>
    <property type="match status" value="1"/>
</dbReference>
<dbReference type="PATRIC" id="fig|1339327.3.peg.4271"/>
<dbReference type="InterPro" id="IPR025269">
    <property type="entry name" value="SAM-like_dom"/>
</dbReference>
<dbReference type="Gene3D" id="1.10.150.130">
    <property type="match status" value="1"/>
</dbReference>
<dbReference type="EMBL" id="JGDJ01000261">
    <property type="protein sequence ID" value="EXZ27116.1"/>
    <property type="molecule type" value="Genomic_DNA"/>
</dbReference>
<comment type="caution">
    <text evidence="5">The sequence shown here is derived from an EMBL/GenBank/DDBJ whole genome shotgun (WGS) entry which is preliminary data.</text>
</comment>
<feature type="domain" description="Tyr recombinase" evidence="4">
    <location>
        <begin position="248"/>
        <end position="441"/>
    </location>
</feature>
<dbReference type="Pfam" id="PF00589">
    <property type="entry name" value="Phage_integrase"/>
    <property type="match status" value="1"/>
</dbReference>
<dbReference type="InterPro" id="IPR011010">
    <property type="entry name" value="DNA_brk_join_enz"/>
</dbReference>
<keyword evidence="2" id="KW-0238">DNA-binding</keyword>
<dbReference type="InterPro" id="IPR010998">
    <property type="entry name" value="Integrase_recombinase_N"/>
</dbReference>
<dbReference type="PROSITE" id="PS51898">
    <property type="entry name" value="TYR_RECOMBINASE"/>
    <property type="match status" value="1"/>
</dbReference>
<comment type="similarity">
    <text evidence="1">Belongs to the 'phage' integrase family.</text>
</comment>
<sequence length="444" mass="52254">MATVKAFIRTGKKDREANIRFRISDGRNVQLYHKSELLILPSLWDEKREQYKAKCIVKTEDRIQLNTAISDRKKLLLSIYNETPDITSEKLEQLADEHLHPEKYHKSNNNFFDLMESYLQKKKLSEVRERNFQVLLRSLKRYELFISACHKKDFKLDINKIDTDTIEDIESFLRNEHTLYNEYPEIYEKIPAVIGTIRKVPKPQPRGNNTICALFSKFRAFYNWCNKQGITNNRPFEKYSGNTTEKYGTPFYLTLDERNIIADFDLSARPQLAIQRDIFIFQCLIGCRVSDLLKMTQDNIINEAVEYIPHKIKDERPTVVRVPLNRRAKKLIEKYKGVDTKKRLFPFISAQRYNDGIKDILRLCGIDRYVTILNPTTGEEEKRPIYEVSSSHMARRTFIGNLYKRVKDPNLVGSLSGHTEGSRAFTRYREIDDDIKKEIVDMLE</sequence>
<evidence type="ECO:0000256" key="3">
    <source>
        <dbReference type="ARBA" id="ARBA00023172"/>
    </source>
</evidence>
<proteinExistence type="inferred from homology"/>
<evidence type="ECO:0000259" key="4">
    <source>
        <dbReference type="PROSITE" id="PS51898"/>
    </source>
</evidence>
<reference evidence="5 6" key="1">
    <citation type="submission" date="2014-02" db="EMBL/GenBank/DDBJ databases">
        <authorList>
            <person name="Sears C."/>
            <person name="Carroll K."/>
            <person name="Sack B.R."/>
            <person name="Qadri F."/>
            <person name="Myers L.L."/>
            <person name="Chung G.-T."/>
            <person name="Escheverria P."/>
            <person name="Fraser C.M."/>
            <person name="Sadzewicz L."/>
            <person name="Shefchek K.A."/>
            <person name="Tallon L."/>
            <person name="Das S.P."/>
            <person name="Daugherty S."/>
            <person name="Mongodin E.F."/>
        </authorList>
    </citation>
    <scope>NUCLEOTIDE SEQUENCE [LARGE SCALE GENOMIC DNA]</scope>
    <source>
        <strain evidence="5 6">S36L11</strain>
    </source>
</reference>
<dbReference type="SUPFAM" id="SSF56349">
    <property type="entry name" value="DNA breaking-rejoining enzymes"/>
    <property type="match status" value="1"/>
</dbReference>
<evidence type="ECO:0000256" key="1">
    <source>
        <dbReference type="ARBA" id="ARBA00008857"/>
    </source>
</evidence>
<keyword evidence="3" id="KW-0233">DNA recombination</keyword>
<dbReference type="PANTHER" id="PTHR30349:SF64">
    <property type="entry name" value="PROPHAGE INTEGRASE INTD-RELATED"/>
    <property type="match status" value="1"/>
</dbReference>
<dbReference type="AlphaFoldDB" id="A0A016AFA4"/>
<evidence type="ECO:0000313" key="5">
    <source>
        <dbReference type="EMBL" id="EXZ27116.1"/>
    </source>
</evidence>
<name>A0A016AFA4_BACFG</name>
<gene>
    <name evidence="5" type="ORF">M136_3739</name>
</gene>
<dbReference type="Proteomes" id="UP000022082">
    <property type="component" value="Unassembled WGS sequence"/>
</dbReference>
<dbReference type="InterPro" id="IPR013762">
    <property type="entry name" value="Integrase-like_cat_sf"/>
</dbReference>
<evidence type="ECO:0000313" key="6">
    <source>
        <dbReference type="Proteomes" id="UP000022082"/>
    </source>
</evidence>
<dbReference type="GO" id="GO:0006310">
    <property type="term" value="P:DNA recombination"/>
    <property type="evidence" value="ECO:0007669"/>
    <property type="project" value="UniProtKB-KW"/>
</dbReference>
<evidence type="ECO:0000256" key="2">
    <source>
        <dbReference type="ARBA" id="ARBA00023125"/>
    </source>
</evidence>